<protein>
    <submittedName>
        <fullName evidence="1">Uncharacterized protein</fullName>
    </submittedName>
</protein>
<comment type="caution">
    <text evidence="1">The sequence shown here is derived from an EMBL/GenBank/DDBJ whole genome shotgun (WGS) entry which is preliminary data.</text>
</comment>
<gene>
    <name evidence="1" type="ORF">IAA83_05475</name>
</gene>
<name>A0A9D1JT44_9FIRM</name>
<dbReference type="AlphaFoldDB" id="A0A9D1JT44"/>
<dbReference type="Proteomes" id="UP000886741">
    <property type="component" value="Unassembled WGS sequence"/>
</dbReference>
<accession>A0A9D1JT44</accession>
<organism evidence="1 2">
    <name type="scientific">Candidatus Avoscillospira avistercoris</name>
    <dbReference type="NCBI Taxonomy" id="2840707"/>
    <lineage>
        <taxon>Bacteria</taxon>
        <taxon>Bacillati</taxon>
        <taxon>Bacillota</taxon>
        <taxon>Clostridia</taxon>
        <taxon>Eubacteriales</taxon>
        <taxon>Oscillospiraceae</taxon>
        <taxon>Oscillospiraceae incertae sedis</taxon>
        <taxon>Candidatus Avoscillospira</taxon>
    </lineage>
</organism>
<evidence type="ECO:0000313" key="1">
    <source>
        <dbReference type="EMBL" id="HIS64806.1"/>
    </source>
</evidence>
<evidence type="ECO:0000313" key="2">
    <source>
        <dbReference type="Proteomes" id="UP000886741"/>
    </source>
</evidence>
<proteinExistence type="predicted"/>
<reference evidence="1" key="2">
    <citation type="journal article" date="2021" name="PeerJ">
        <title>Extensive microbial diversity within the chicken gut microbiome revealed by metagenomics and culture.</title>
        <authorList>
            <person name="Gilroy R."/>
            <person name="Ravi A."/>
            <person name="Getino M."/>
            <person name="Pursley I."/>
            <person name="Horton D.L."/>
            <person name="Alikhan N.F."/>
            <person name="Baker D."/>
            <person name="Gharbi K."/>
            <person name="Hall N."/>
            <person name="Watson M."/>
            <person name="Adriaenssens E.M."/>
            <person name="Foster-Nyarko E."/>
            <person name="Jarju S."/>
            <person name="Secka A."/>
            <person name="Antonio M."/>
            <person name="Oren A."/>
            <person name="Chaudhuri R.R."/>
            <person name="La Ragione R."/>
            <person name="Hildebrand F."/>
            <person name="Pallen M.J."/>
        </authorList>
    </citation>
    <scope>NUCLEOTIDE SEQUENCE</scope>
    <source>
        <strain evidence="1">ChiBcec16-1751</strain>
    </source>
</reference>
<dbReference type="EMBL" id="DVJJ01000080">
    <property type="protein sequence ID" value="HIS64806.1"/>
    <property type="molecule type" value="Genomic_DNA"/>
</dbReference>
<reference evidence="1" key="1">
    <citation type="submission" date="2020-10" db="EMBL/GenBank/DDBJ databases">
        <authorList>
            <person name="Gilroy R."/>
        </authorList>
    </citation>
    <scope>NUCLEOTIDE SEQUENCE</scope>
    <source>
        <strain evidence="1">ChiBcec16-1751</strain>
    </source>
</reference>
<sequence length="58" mass="6581">MTKEMTKQLKRMVVPDRHHCDCCGFAHNCQIHGCAVLRQAVKEVETLAQITTAVLQEE</sequence>